<comment type="similarity">
    <text evidence="4 10">Belongs to the type II topoisomerase family.</text>
</comment>
<keyword evidence="6 10" id="KW-0067">ATP-binding</keyword>
<evidence type="ECO:0000256" key="6">
    <source>
        <dbReference type="ARBA" id="ARBA00022840"/>
    </source>
</evidence>
<dbReference type="Pfam" id="PF01751">
    <property type="entry name" value="Toprim"/>
    <property type="match status" value="1"/>
</dbReference>
<dbReference type="InterPro" id="IPR013760">
    <property type="entry name" value="Topo_IIA-like_dom_sf"/>
</dbReference>
<keyword evidence="5 10" id="KW-0547">Nucleotide-binding</keyword>
<dbReference type="InterPro" id="IPR018522">
    <property type="entry name" value="TopoIIA_CS"/>
</dbReference>
<feature type="non-terminal residue" evidence="12">
    <location>
        <position position="1"/>
    </location>
</feature>
<evidence type="ECO:0000256" key="9">
    <source>
        <dbReference type="ARBA" id="ARBA00023235"/>
    </source>
</evidence>
<dbReference type="GO" id="GO:0005524">
    <property type="term" value="F:ATP binding"/>
    <property type="evidence" value="ECO:0007669"/>
    <property type="project" value="UniProtKB-UniRule"/>
</dbReference>
<evidence type="ECO:0000259" key="11">
    <source>
        <dbReference type="PROSITE" id="PS50880"/>
    </source>
</evidence>
<evidence type="ECO:0000313" key="12">
    <source>
        <dbReference type="EMBL" id="MFH4983953.1"/>
    </source>
</evidence>
<reference evidence="12 13" key="1">
    <citation type="submission" date="2024-08" db="EMBL/GenBank/DDBJ databases">
        <title>Gnathostoma spinigerum genome.</title>
        <authorList>
            <person name="Gonzalez-Bertolin B."/>
            <person name="Monzon S."/>
            <person name="Zaballos A."/>
            <person name="Jimenez P."/>
            <person name="Dekumyoy P."/>
            <person name="Varona S."/>
            <person name="Cuesta I."/>
            <person name="Sumanam S."/>
            <person name="Adisakwattana P."/>
            <person name="Gasser R.B."/>
            <person name="Hernandez-Gonzalez A."/>
            <person name="Young N.D."/>
            <person name="Perteguer M.J."/>
        </authorList>
    </citation>
    <scope>NUCLEOTIDE SEQUENCE [LARGE SCALE GENOMIC DNA]</scope>
    <source>
        <strain evidence="12">AL3</strain>
        <tissue evidence="12">Liver</tissue>
    </source>
</reference>
<dbReference type="InterPro" id="IPR001154">
    <property type="entry name" value="TopoII_euk"/>
</dbReference>
<comment type="catalytic activity">
    <reaction evidence="1 10">
        <text>ATP-dependent breakage, passage and rejoining of double-stranded DNA.</text>
        <dbReference type="EC" id="5.6.2.2"/>
    </reaction>
</comment>
<dbReference type="Proteomes" id="UP001608902">
    <property type="component" value="Unassembled WGS sequence"/>
</dbReference>
<dbReference type="InterPro" id="IPR001241">
    <property type="entry name" value="Topo_IIA"/>
</dbReference>
<evidence type="ECO:0000313" key="13">
    <source>
        <dbReference type="Proteomes" id="UP001608902"/>
    </source>
</evidence>
<dbReference type="Pfam" id="PF00204">
    <property type="entry name" value="DNA_gyraseB"/>
    <property type="match status" value="1"/>
</dbReference>
<feature type="domain" description="Toprim" evidence="11">
    <location>
        <begin position="243"/>
        <end position="358"/>
    </location>
</feature>
<dbReference type="SUPFAM" id="SSF55874">
    <property type="entry name" value="ATPase domain of HSP90 chaperone/DNA topoisomerase II/histidine kinase"/>
    <property type="match status" value="1"/>
</dbReference>
<dbReference type="EC" id="5.6.2.2" evidence="10"/>
<keyword evidence="9 10" id="KW-0413">Isomerase</keyword>
<dbReference type="GO" id="GO:0006265">
    <property type="term" value="P:DNA topological change"/>
    <property type="evidence" value="ECO:0007669"/>
    <property type="project" value="UniProtKB-UniRule"/>
</dbReference>
<dbReference type="InterPro" id="IPR050634">
    <property type="entry name" value="DNA_Topoisomerase_II"/>
</dbReference>
<dbReference type="SUPFAM" id="SSF56719">
    <property type="entry name" value="Type II DNA topoisomerase"/>
    <property type="match status" value="1"/>
</dbReference>
<keyword evidence="7 10" id="KW-0799">Topoisomerase</keyword>
<name>A0ABD6F265_9BILA</name>
<dbReference type="InterPro" id="IPR014721">
    <property type="entry name" value="Ribsml_uS5_D2-typ_fold_subgr"/>
</dbReference>
<dbReference type="GO" id="GO:0003677">
    <property type="term" value="F:DNA binding"/>
    <property type="evidence" value="ECO:0007669"/>
    <property type="project" value="UniProtKB-UniRule"/>
</dbReference>
<evidence type="ECO:0000256" key="4">
    <source>
        <dbReference type="ARBA" id="ARBA00011080"/>
    </source>
</evidence>
<dbReference type="Gene3D" id="3.30.230.10">
    <property type="match status" value="1"/>
</dbReference>
<dbReference type="InterPro" id="IPR020568">
    <property type="entry name" value="Ribosomal_Su5_D2-typ_SF"/>
</dbReference>
<comment type="function">
    <text evidence="10">Control of topological states of DNA by transient breakage and subsequent rejoining of DNA strands. Topoisomerase II makes double-strand breaks.</text>
</comment>
<evidence type="ECO:0000256" key="5">
    <source>
        <dbReference type="ARBA" id="ARBA00022741"/>
    </source>
</evidence>
<dbReference type="PANTHER" id="PTHR10169">
    <property type="entry name" value="DNA TOPOISOMERASE/GYRASE"/>
    <property type="match status" value="1"/>
</dbReference>
<keyword evidence="8 10" id="KW-0238">DNA-binding</keyword>
<dbReference type="AlphaFoldDB" id="A0ABD6F265"/>
<dbReference type="GO" id="GO:0003918">
    <property type="term" value="F:DNA topoisomerase type II (double strand cut, ATP-hydrolyzing) activity"/>
    <property type="evidence" value="ECO:0007669"/>
    <property type="project" value="UniProtKB-UniRule"/>
</dbReference>
<dbReference type="EMBL" id="JBGFUD010014579">
    <property type="protein sequence ID" value="MFH4983953.1"/>
    <property type="molecule type" value="Genomic_DNA"/>
</dbReference>
<dbReference type="InterPro" id="IPR006171">
    <property type="entry name" value="TOPRIM_dom"/>
</dbReference>
<comment type="subunit">
    <text evidence="10">Homodimer.</text>
</comment>
<evidence type="ECO:0000256" key="1">
    <source>
        <dbReference type="ARBA" id="ARBA00000185"/>
    </source>
</evidence>
<organism evidence="12 13">
    <name type="scientific">Gnathostoma spinigerum</name>
    <dbReference type="NCBI Taxonomy" id="75299"/>
    <lineage>
        <taxon>Eukaryota</taxon>
        <taxon>Metazoa</taxon>
        <taxon>Ecdysozoa</taxon>
        <taxon>Nematoda</taxon>
        <taxon>Chromadorea</taxon>
        <taxon>Rhabditida</taxon>
        <taxon>Spirurina</taxon>
        <taxon>Gnathostomatomorpha</taxon>
        <taxon>Gnathostomatoidea</taxon>
        <taxon>Gnathostomatidae</taxon>
        <taxon>Gnathostoma</taxon>
    </lineage>
</organism>
<evidence type="ECO:0000256" key="7">
    <source>
        <dbReference type="ARBA" id="ARBA00023029"/>
    </source>
</evidence>
<evidence type="ECO:0000256" key="8">
    <source>
        <dbReference type="ARBA" id="ARBA00023125"/>
    </source>
</evidence>
<comment type="caution">
    <text evidence="12">The sequence shown here is derived from an EMBL/GenBank/DDBJ whole genome shotgun (WGS) entry which is preliminary data.</text>
</comment>
<evidence type="ECO:0000256" key="10">
    <source>
        <dbReference type="RuleBase" id="RU362094"/>
    </source>
</evidence>
<dbReference type="InterPro" id="IPR013759">
    <property type="entry name" value="Topo_IIA_B_C"/>
</dbReference>
<protein>
    <recommendedName>
        <fullName evidence="10">DNA topoisomerase 2</fullName>
        <ecNumber evidence="10">5.6.2.2</ecNumber>
    </recommendedName>
</protein>
<dbReference type="PANTHER" id="PTHR10169:SF38">
    <property type="entry name" value="DNA TOPOISOMERASE 2"/>
    <property type="match status" value="1"/>
</dbReference>
<dbReference type="Gene3D" id="3.40.50.670">
    <property type="match status" value="1"/>
</dbReference>
<dbReference type="FunFam" id="3.40.50.670:FF:000001">
    <property type="entry name" value="DNA topoisomerase 2"/>
    <property type="match status" value="1"/>
</dbReference>
<evidence type="ECO:0000256" key="3">
    <source>
        <dbReference type="ARBA" id="ARBA00001946"/>
    </source>
</evidence>
<dbReference type="PRINTS" id="PR00418">
    <property type="entry name" value="TPI2FAMILY"/>
</dbReference>
<gene>
    <name evidence="12" type="ORF">AB6A40_010662</name>
</gene>
<dbReference type="FunFam" id="3.30.230.10:FF:000008">
    <property type="entry name" value="DNA topoisomerase 2"/>
    <property type="match status" value="1"/>
</dbReference>
<comment type="cofactor">
    <cofactor evidence="2">
        <name>Ca(2+)</name>
        <dbReference type="ChEBI" id="CHEBI:29108"/>
    </cofactor>
</comment>
<proteinExistence type="inferred from homology"/>
<dbReference type="SMART" id="SM00433">
    <property type="entry name" value="TOP2c"/>
    <property type="match status" value="1"/>
</dbReference>
<dbReference type="InterPro" id="IPR013506">
    <property type="entry name" value="Topo_IIA_bsu_dom2"/>
</dbReference>
<dbReference type="PROSITE" id="PS50880">
    <property type="entry name" value="TOPRIM"/>
    <property type="match status" value="1"/>
</dbReference>
<dbReference type="SUPFAM" id="SSF54211">
    <property type="entry name" value="Ribosomal protein S5 domain 2-like"/>
    <property type="match status" value="1"/>
</dbReference>
<accession>A0ABD6F265</accession>
<sequence length="381" mass="43175">FTKITFIPDLEKFHMKLLDDMTVGLMKRRVFDMCGTLNEVTVFLNGQKIEVAGFDEYSRVFFRDSGLIESDDGSKNELIYSKVNERWQVAVARSDYGFQQISFVNNILTNKGGRHVDHVVDQLVVKIKEAVNLQVPKHVKAVRPLQIKNRLIVFVNCLIENPMFDSQAKEYLTTTAHQFGSKCVITEDFMRRVLNETDLIDSIVCDINKREPVVVNRSIKRSLMDLPKLEDATAAGTKESSQCTLIITEGDSAKALAVAGLSVVGREHYGVFPIRGKLTNVCDLSMKAVLQNEEISAIIRILGLKFDVDYSTKEKRDELRYGHVMIMTDQDSDGAHIKGLIVNFLYSFWPSLIRSDFIKCFITPLIKVCSFMILASLDKIE</sequence>
<dbReference type="CDD" id="cd03481">
    <property type="entry name" value="TopoIIA_Trans_ScTopoIIA"/>
    <property type="match status" value="1"/>
</dbReference>
<dbReference type="InterPro" id="IPR036890">
    <property type="entry name" value="HATPase_C_sf"/>
</dbReference>
<dbReference type="PROSITE" id="PS00177">
    <property type="entry name" value="TOPOISOMERASE_II"/>
    <property type="match status" value="1"/>
</dbReference>
<dbReference type="Gene3D" id="3.30.565.10">
    <property type="entry name" value="Histidine kinase-like ATPase, C-terminal domain"/>
    <property type="match status" value="1"/>
</dbReference>
<evidence type="ECO:0000256" key="2">
    <source>
        <dbReference type="ARBA" id="ARBA00001913"/>
    </source>
</evidence>
<keyword evidence="13" id="KW-1185">Reference proteome</keyword>
<dbReference type="PRINTS" id="PR01158">
    <property type="entry name" value="TOPISMRASEII"/>
</dbReference>
<comment type="cofactor">
    <cofactor evidence="3">
        <name>Mg(2+)</name>
        <dbReference type="ChEBI" id="CHEBI:18420"/>
    </cofactor>
</comment>